<dbReference type="Proteomes" id="UP000198569">
    <property type="component" value="Unassembled WGS sequence"/>
</dbReference>
<keyword evidence="1" id="KW-1133">Transmembrane helix</keyword>
<proteinExistence type="predicted"/>
<organism evidence="2 3">
    <name type="scientific">Flavobacterium degerlachei</name>
    <dbReference type="NCBI Taxonomy" id="229203"/>
    <lineage>
        <taxon>Bacteria</taxon>
        <taxon>Pseudomonadati</taxon>
        <taxon>Bacteroidota</taxon>
        <taxon>Flavobacteriia</taxon>
        <taxon>Flavobacteriales</taxon>
        <taxon>Flavobacteriaceae</taxon>
        <taxon>Flavobacterium</taxon>
    </lineage>
</organism>
<protein>
    <submittedName>
        <fullName evidence="2">Uncharacterized protein</fullName>
    </submittedName>
</protein>
<reference evidence="3" key="1">
    <citation type="submission" date="2016-10" db="EMBL/GenBank/DDBJ databases">
        <authorList>
            <person name="Varghese N."/>
            <person name="Submissions S."/>
        </authorList>
    </citation>
    <scope>NUCLEOTIDE SEQUENCE [LARGE SCALE GENOMIC DNA]</scope>
    <source>
        <strain evidence="3">DSM 15718</strain>
    </source>
</reference>
<evidence type="ECO:0000313" key="2">
    <source>
        <dbReference type="EMBL" id="SDX49264.1"/>
    </source>
</evidence>
<gene>
    <name evidence="2" type="ORF">SAMN05444338_1114</name>
</gene>
<name>A0A1H3C6K5_9FLAO</name>
<sequence length="49" mass="5924">MTEYRSNGLIREENRNNKMFFYIGGFFVFTLCLLGIFILIFVLRNHNNF</sequence>
<keyword evidence="1" id="KW-0472">Membrane</keyword>
<keyword evidence="1" id="KW-0812">Transmembrane</keyword>
<evidence type="ECO:0000256" key="1">
    <source>
        <dbReference type="SAM" id="Phobius"/>
    </source>
</evidence>
<dbReference type="EMBL" id="FNMV01000011">
    <property type="protein sequence ID" value="SDX49264.1"/>
    <property type="molecule type" value="Genomic_DNA"/>
</dbReference>
<feature type="transmembrane region" description="Helical" evidence="1">
    <location>
        <begin position="20"/>
        <end position="43"/>
    </location>
</feature>
<evidence type="ECO:0000313" key="3">
    <source>
        <dbReference type="Proteomes" id="UP000198569"/>
    </source>
</evidence>
<dbReference type="AlphaFoldDB" id="A0A1H3C6K5"/>
<accession>A0A1H3C6K5</accession>
<keyword evidence="3" id="KW-1185">Reference proteome</keyword>